<name>A0ABU1TI54_9SPHI</name>
<dbReference type="Pfam" id="PF00512">
    <property type="entry name" value="HisKA"/>
    <property type="match status" value="1"/>
</dbReference>
<dbReference type="SUPFAM" id="SSF46689">
    <property type="entry name" value="Homeodomain-like"/>
    <property type="match status" value="1"/>
</dbReference>
<dbReference type="Proteomes" id="UP001247620">
    <property type="component" value="Unassembled WGS sequence"/>
</dbReference>
<dbReference type="EC" id="2.7.13.3" evidence="2"/>
<keyword evidence="8" id="KW-0812">Transmembrane</keyword>
<dbReference type="PROSITE" id="PS01124">
    <property type="entry name" value="HTH_ARAC_FAMILY_2"/>
    <property type="match status" value="1"/>
</dbReference>
<dbReference type="Pfam" id="PF00072">
    <property type="entry name" value="Response_reg"/>
    <property type="match status" value="1"/>
</dbReference>
<evidence type="ECO:0000259" key="12">
    <source>
        <dbReference type="PROSITE" id="PS50110"/>
    </source>
</evidence>
<organism evidence="13 14">
    <name type="scientific">Mucilaginibacter pocheonensis</name>
    <dbReference type="NCBI Taxonomy" id="398050"/>
    <lineage>
        <taxon>Bacteria</taxon>
        <taxon>Pseudomonadati</taxon>
        <taxon>Bacteroidota</taxon>
        <taxon>Sphingobacteriia</taxon>
        <taxon>Sphingobacteriales</taxon>
        <taxon>Sphingobacteriaceae</taxon>
        <taxon>Mucilaginibacter</taxon>
    </lineage>
</organism>
<evidence type="ECO:0000256" key="4">
    <source>
        <dbReference type="ARBA" id="ARBA00023015"/>
    </source>
</evidence>
<dbReference type="InterPro" id="IPR025997">
    <property type="entry name" value="SBP_2_dom"/>
</dbReference>
<dbReference type="CDD" id="cd00082">
    <property type="entry name" value="HisKA"/>
    <property type="match status" value="1"/>
</dbReference>
<dbReference type="EMBL" id="JAVDUU010000005">
    <property type="protein sequence ID" value="MDR6945114.1"/>
    <property type="molecule type" value="Genomic_DNA"/>
</dbReference>
<dbReference type="Pfam" id="PF13407">
    <property type="entry name" value="Peripla_BP_4"/>
    <property type="match status" value="1"/>
</dbReference>
<evidence type="ECO:0000259" key="11">
    <source>
        <dbReference type="PROSITE" id="PS50109"/>
    </source>
</evidence>
<dbReference type="SUPFAM" id="SSF47384">
    <property type="entry name" value="Homodimeric domain of signal transducing histidine kinase"/>
    <property type="match status" value="1"/>
</dbReference>
<keyword evidence="14" id="KW-1185">Reference proteome</keyword>
<dbReference type="Gene3D" id="1.10.287.130">
    <property type="match status" value="1"/>
</dbReference>
<comment type="caution">
    <text evidence="13">The sequence shown here is derived from an EMBL/GenBank/DDBJ whole genome shotgun (WGS) entry which is preliminary data.</text>
</comment>
<dbReference type="InterPro" id="IPR004358">
    <property type="entry name" value="Sig_transdc_His_kin-like_C"/>
</dbReference>
<dbReference type="CDD" id="cd06308">
    <property type="entry name" value="PBP1_sensor_kinase-like"/>
    <property type="match status" value="1"/>
</dbReference>
<dbReference type="InterPro" id="IPR036097">
    <property type="entry name" value="HisK_dim/P_sf"/>
</dbReference>
<evidence type="ECO:0000256" key="1">
    <source>
        <dbReference type="ARBA" id="ARBA00000085"/>
    </source>
</evidence>
<dbReference type="InterPro" id="IPR005467">
    <property type="entry name" value="His_kinase_dom"/>
</dbReference>
<keyword evidence="4" id="KW-0805">Transcription regulation</keyword>
<dbReference type="InterPro" id="IPR028082">
    <property type="entry name" value="Peripla_BP_I"/>
</dbReference>
<dbReference type="CDD" id="cd17574">
    <property type="entry name" value="REC_OmpR"/>
    <property type="match status" value="1"/>
</dbReference>
<dbReference type="SUPFAM" id="SSF52172">
    <property type="entry name" value="CheY-like"/>
    <property type="match status" value="1"/>
</dbReference>
<dbReference type="InterPro" id="IPR036890">
    <property type="entry name" value="HATPase_C_sf"/>
</dbReference>
<feature type="domain" description="Response regulatory" evidence="12">
    <location>
        <begin position="679"/>
        <end position="794"/>
    </location>
</feature>
<feature type="transmembrane region" description="Helical" evidence="8">
    <location>
        <begin position="349"/>
        <end position="372"/>
    </location>
</feature>
<dbReference type="SUPFAM" id="SSF55874">
    <property type="entry name" value="ATPase domain of HSP90 chaperone/DNA topoisomerase II/histidine kinase"/>
    <property type="match status" value="1"/>
</dbReference>
<evidence type="ECO:0000313" key="13">
    <source>
        <dbReference type="EMBL" id="MDR6945114.1"/>
    </source>
</evidence>
<evidence type="ECO:0000256" key="8">
    <source>
        <dbReference type="SAM" id="Phobius"/>
    </source>
</evidence>
<keyword evidence="8" id="KW-0472">Membrane</keyword>
<keyword evidence="5" id="KW-0238">DNA-binding</keyword>
<proteinExistence type="predicted"/>
<evidence type="ECO:0000259" key="10">
    <source>
        <dbReference type="PROSITE" id="PS01124"/>
    </source>
</evidence>
<dbReference type="PROSITE" id="PS50109">
    <property type="entry name" value="HIS_KIN"/>
    <property type="match status" value="1"/>
</dbReference>
<dbReference type="SMART" id="SM00387">
    <property type="entry name" value="HATPase_c"/>
    <property type="match status" value="1"/>
</dbReference>
<dbReference type="InterPro" id="IPR018060">
    <property type="entry name" value="HTH_AraC"/>
</dbReference>
<feature type="modified residue" description="4-aspartylphosphate" evidence="7">
    <location>
        <position position="727"/>
    </location>
</feature>
<dbReference type="PANTHER" id="PTHR43547">
    <property type="entry name" value="TWO-COMPONENT HISTIDINE KINASE"/>
    <property type="match status" value="1"/>
</dbReference>
<accession>A0ABU1TI54</accession>
<dbReference type="PROSITE" id="PS50110">
    <property type="entry name" value="RESPONSE_REGULATORY"/>
    <property type="match status" value="1"/>
</dbReference>
<dbReference type="SMART" id="SM00448">
    <property type="entry name" value="REC"/>
    <property type="match status" value="1"/>
</dbReference>
<gene>
    <name evidence="13" type="ORF">J2W55_004982</name>
</gene>
<feature type="domain" description="HTH araC/xylS-type" evidence="10">
    <location>
        <begin position="825"/>
        <end position="924"/>
    </location>
</feature>
<keyword evidence="8" id="KW-1133">Transmembrane helix</keyword>
<keyword evidence="3 7" id="KW-0597">Phosphoprotein</keyword>
<evidence type="ECO:0000256" key="2">
    <source>
        <dbReference type="ARBA" id="ARBA00012438"/>
    </source>
</evidence>
<feature type="signal peptide" evidence="9">
    <location>
        <begin position="1"/>
        <end position="31"/>
    </location>
</feature>
<evidence type="ECO:0000256" key="5">
    <source>
        <dbReference type="ARBA" id="ARBA00023125"/>
    </source>
</evidence>
<dbReference type="SUPFAM" id="SSF53822">
    <property type="entry name" value="Periplasmic binding protein-like I"/>
    <property type="match status" value="1"/>
</dbReference>
<dbReference type="Gene3D" id="3.30.565.10">
    <property type="entry name" value="Histidine kinase-like ATPase, C-terminal domain"/>
    <property type="match status" value="1"/>
</dbReference>
<dbReference type="InterPro" id="IPR018062">
    <property type="entry name" value="HTH_AraC-typ_CS"/>
</dbReference>
<evidence type="ECO:0000256" key="9">
    <source>
        <dbReference type="SAM" id="SignalP"/>
    </source>
</evidence>
<dbReference type="InterPro" id="IPR003661">
    <property type="entry name" value="HisK_dim/P_dom"/>
</dbReference>
<dbReference type="PROSITE" id="PS00041">
    <property type="entry name" value="HTH_ARAC_FAMILY_1"/>
    <property type="match status" value="1"/>
</dbReference>
<dbReference type="SMART" id="SM00388">
    <property type="entry name" value="HisKA"/>
    <property type="match status" value="1"/>
</dbReference>
<comment type="catalytic activity">
    <reaction evidence="1">
        <text>ATP + protein L-histidine = ADP + protein N-phospho-L-histidine.</text>
        <dbReference type="EC" id="2.7.13.3"/>
    </reaction>
</comment>
<dbReference type="InterPro" id="IPR003594">
    <property type="entry name" value="HATPase_dom"/>
</dbReference>
<feature type="domain" description="Histidine kinase" evidence="11">
    <location>
        <begin position="416"/>
        <end position="631"/>
    </location>
</feature>
<keyword evidence="6" id="KW-0804">Transcription</keyword>
<protein>
    <recommendedName>
        <fullName evidence="2">histidine kinase</fullName>
        <ecNumber evidence="2">2.7.13.3</ecNumber>
    </recommendedName>
</protein>
<dbReference type="Gene3D" id="1.10.10.60">
    <property type="entry name" value="Homeodomain-like"/>
    <property type="match status" value="1"/>
</dbReference>
<dbReference type="Pfam" id="PF12833">
    <property type="entry name" value="HTH_18"/>
    <property type="match status" value="1"/>
</dbReference>
<reference evidence="13 14" key="1">
    <citation type="submission" date="2023-07" db="EMBL/GenBank/DDBJ databases">
        <title>Sorghum-associated microbial communities from plants grown in Nebraska, USA.</title>
        <authorList>
            <person name="Schachtman D."/>
        </authorList>
    </citation>
    <scope>NUCLEOTIDE SEQUENCE [LARGE SCALE GENOMIC DNA]</scope>
    <source>
        <strain evidence="13 14">3262</strain>
    </source>
</reference>
<dbReference type="SMART" id="SM00342">
    <property type="entry name" value="HTH_ARAC"/>
    <property type="match status" value="1"/>
</dbReference>
<evidence type="ECO:0000256" key="7">
    <source>
        <dbReference type="PROSITE-ProRule" id="PRU00169"/>
    </source>
</evidence>
<dbReference type="PANTHER" id="PTHR43547:SF2">
    <property type="entry name" value="HYBRID SIGNAL TRANSDUCTION HISTIDINE KINASE C"/>
    <property type="match status" value="1"/>
</dbReference>
<dbReference type="PRINTS" id="PR00344">
    <property type="entry name" value="BCTRLSENSOR"/>
</dbReference>
<keyword evidence="9" id="KW-0732">Signal</keyword>
<evidence type="ECO:0000256" key="3">
    <source>
        <dbReference type="ARBA" id="ARBA00022553"/>
    </source>
</evidence>
<feature type="chain" id="PRO_5046745874" description="histidine kinase" evidence="9">
    <location>
        <begin position="32"/>
        <end position="928"/>
    </location>
</feature>
<dbReference type="Gene3D" id="3.40.50.2300">
    <property type="match status" value="3"/>
</dbReference>
<dbReference type="RefSeq" id="WP_310102525.1">
    <property type="nucleotide sequence ID" value="NZ_JAVDUU010000005.1"/>
</dbReference>
<evidence type="ECO:0000256" key="6">
    <source>
        <dbReference type="ARBA" id="ARBA00023163"/>
    </source>
</evidence>
<dbReference type="PROSITE" id="PS51257">
    <property type="entry name" value="PROKAR_LIPOPROTEIN"/>
    <property type="match status" value="1"/>
</dbReference>
<sequence length="928" mass="104379">MTFQIKWYAKNMLTKAMLIVMVMLMAVGCKKADKTSQYTIGFSQCIGSDLWRRTMLDEMKMELSLHPDVKFIYTDAGGNSQKQTEQVKKMLDDGIDLLIISPNEAKPLTDIVEQTYNKGIPVIVIDRKTSSALYTAYVGADNYQIGRMAGEYLGSVLKGKGNVAEVMGLPGSSPAIERDRGFNDGIKKHPGIHITVQVYGDWLKANAQKQLIKIEPALKNVNAIFAHNDVMASGTRDVLNKLQISKGVKVLGVDALPGNGGGLQMVASKIINASLLYPTGGKEAITTAFRILNKESFTRENLLQSVVIDSTNVQLMKLQWSKINSQQKDIERQQSLLEEQRQIYNNQQVILNVIVITLVLAIVFGGLAFYSLMENRKINKSLEAKNNEILLQRNQLIEMSARAEVATEAKLNFFTNISHEFRTPLTLILSPVEDMMGNEKLNIIAGKSLKLIHKNIFRLLRLVNQLIDYRKIEYDKQQINSSLSNIVEFVRDIMNSFSDNAQKRNISLTLTTSEPRIMVWYDANLLDKVFFNLISNSLKFTNDNGRIHISLHKNDDDTIDIAVQDNGTGMEPEEVAHVFEQFYQADNSASKGSGLGLALSKEIVTLHHGTITVNSKKWQGTTFTIKLPLLSDQLEQQEQANIKTNHAQIEERAKIYVTDLEEPVIKNEEQQFGTPKEQSILIIEDNKDLLNYLQEKLGETYEIFTADNGTSGLTETFERVPDLIISDVVLPSISGKNITQNLKTDMRTSHIPIILLTAQSSVEQQIDGMTSMADAYIVKPFNYDHLLATIKNLLKNRIILKEHFTSDVTGSSVPVSKNLDKKFLNDFAGIVEQNLANENFNVDEICKLIGISRIQLYRKVKALLGCSISDYILNRRLKKAKYLLINEGLPISEITYMVGFSTPNYFSTVFKAKYGCTPSEYKRKQQHS</sequence>
<dbReference type="InterPro" id="IPR011006">
    <property type="entry name" value="CheY-like_superfamily"/>
</dbReference>
<dbReference type="InterPro" id="IPR001789">
    <property type="entry name" value="Sig_transdc_resp-reg_receiver"/>
</dbReference>
<evidence type="ECO:0000313" key="14">
    <source>
        <dbReference type="Proteomes" id="UP001247620"/>
    </source>
</evidence>
<dbReference type="InterPro" id="IPR009057">
    <property type="entry name" value="Homeodomain-like_sf"/>
</dbReference>
<dbReference type="Pfam" id="PF02518">
    <property type="entry name" value="HATPase_c"/>
    <property type="match status" value="1"/>
</dbReference>